<dbReference type="Pfam" id="PF03083">
    <property type="entry name" value="MtN3_slv"/>
    <property type="match status" value="1"/>
</dbReference>
<gene>
    <name evidence="2" type="ORF">MM415A03750_0002</name>
    <name evidence="3" type="ORF">MM415B03474_0002</name>
    <name evidence="4" type="ORF">TM448B05796_0011</name>
</gene>
<dbReference type="EMBL" id="MT141790">
    <property type="protein sequence ID" value="QJA70403.1"/>
    <property type="molecule type" value="Genomic_DNA"/>
</dbReference>
<dbReference type="EMBL" id="MT142961">
    <property type="protein sequence ID" value="QJA91088.1"/>
    <property type="molecule type" value="Genomic_DNA"/>
</dbReference>
<organism evidence="3">
    <name type="scientific">viral metagenome</name>
    <dbReference type="NCBI Taxonomy" id="1070528"/>
    <lineage>
        <taxon>unclassified sequences</taxon>
        <taxon>metagenomes</taxon>
        <taxon>organismal metagenomes</taxon>
    </lineage>
</organism>
<reference evidence="3" key="1">
    <citation type="submission" date="2020-03" db="EMBL/GenBank/DDBJ databases">
        <title>The deep terrestrial virosphere.</title>
        <authorList>
            <person name="Holmfeldt K."/>
            <person name="Nilsson E."/>
            <person name="Simone D."/>
            <person name="Lopez-Fernandez M."/>
            <person name="Wu X."/>
            <person name="de Brujin I."/>
            <person name="Lundin D."/>
            <person name="Andersson A."/>
            <person name="Bertilsson S."/>
            <person name="Dopson M."/>
        </authorList>
    </citation>
    <scope>NUCLEOTIDE SEQUENCE</scope>
    <source>
        <strain evidence="2">MM415A03750</strain>
        <strain evidence="3">MM415B03474</strain>
        <strain evidence="4">TM448B05796</strain>
    </source>
</reference>
<protein>
    <recommendedName>
        <fullName evidence="5">PQ loop repeat protein</fullName>
    </recommendedName>
</protein>
<feature type="transmembrane region" description="Helical" evidence="1">
    <location>
        <begin position="56"/>
        <end position="78"/>
    </location>
</feature>
<keyword evidence="1" id="KW-0812">Transmembrane</keyword>
<evidence type="ECO:0000313" key="3">
    <source>
        <dbReference type="EMBL" id="QJA91088.1"/>
    </source>
</evidence>
<evidence type="ECO:0000313" key="2">
    <source>
        <dbReference type="EMBL" id="QJA70403.1"/>
    </source>
</evidence>
<dbReference type="EMBL" id="MT145138">
    <property type="protein sequence ID" value="QJI04001.1"/>
    <property type="molecule type" value="Genomic_DNA"/>
</dbReference>
<dbReference type="GO" id="GO:0016020">
    <property type="term" value="C:membrane"/>
    <property type="evidence" value="ECO:0007669"/>
    <property type="project" value="InterPro"/>
</dbReference>
<feature type="transmembrane region" description="Helical" evidence="1">
    <location>
        <begin position="32"/>
        <end position="50"/>
    </location>
</feature>
<evidence type="ECO:0008006" key="5">
    <source>
        <dbReference type="Google" id="ProtNLM"/>
    </source>
</evidence>
<name>A0A6M3LDA5_9ZZZZ</name>
<dbReference type="InterPro" id="IPR004316">
    <property type="entry name" value="SWEET_rpt"/>
</dbReference>
<dbReference type="Gene3D" id="1.20.1280.290">
    <property type="match status" value="1"/>
</dbReference>
<dbReference type="AlphaFoldDB" id="A0A6M3LDA5"/>
<proteinExistence type="predicted"/>
<accession>A0A6M3LDA5</accession>
<sequence length="100" mass="11511">MEFWMSIVGISMSVGGTPQIYRMWMRKRSDDISITLWVVMVHGIAWWLYYGITIGSISLIITNSVCLFIDSIVLMMVVKYKRLHNNPLETDGQKDGHRSA</sequence>
<keyword evidence="1" id="KW-1133">Transmembrane helix</keyword>
<keyword evidence="1" id="KW-0472">Membrane</keyword>
<evidence type="ECO:0000313" key="4">
    <source>
        <dbReference type="EMBL" id="QJI04001.1"/>
    </source>
</evidence>
<evidence type="ECO:0000256" key="1">
    <source>
        <dbReference type="SAM" id="Phobius"/>
    </source>
</evidence>